<dbReference type="Proteomes" id="UP000217144">
    <property type="component" value="Chromosome"/>
</dbReference>
<evidence type="ECO:0000256" key="1">
    <source>
        <dbReference type="SAM" id="SignalP"/>
    </source>
</evidence>
<name>A0AAC9YRX7_9ACTN</name>
<dbReference type="AlphaFoldDB" id="A0AAC9YRX7"/>
<dbReference type="EMBL" id="CP016769">
    <property type="protein sequence ID" value="ASY11025.1"/>
    <property type="molecule type" value="Genomic_DNA"/>
</dbReference>
<evidence type="ECO:0000313" key="2">
    <source>
        <dbReference type="EMBL" id="ASY11025.1"/>
    </source>
</evidence>
<reference evidence="2 3" key="1">
    <citation type="submission" date="2016-07" db="EMBL/GenBank/DDBJ databases">
        <title>High microdiversification within the ubiquitous acI lineage of Actinobacteria.</title>
        <authorList>
            <person name="Neuenschwander S.M."/>
            <person name="Salcher M."/>
            <person name="Ghai R."/>
            <person name="Pernthaler J."/>
        </authorList>
    </citation>
    <scope>NUCLEOTIDE SEQUENCE [LARGE SCALE GENOMIC DNA]</scope>
    <source>
        <strain evidence="2">MMS-21-148</strain>
    </source>
</reference>
<organism evidence="2 3">
    <name type="scientific">Candidatus Planktophila lacus</name>
    <dbReference type="NCBI Taxonomy" id="1884913"/>
    <lineage>
        <taxon>Bacteria</taxon>
        <taxon>Bacillati</taxon>
        <taxon>Actinomycetota</taxon>
        <taxon>Actinomycetes</taxon>
        <taxon>Candidatus Nanopelagicales</taxon>
        <taxon>Candidatus Nanopelagicaceae</taxon>
        <taxon>Candidatus Planktophila</taxon>
    </lineage>
</organism>
<keyword evidence="1" id="KW-0732">Signal</keyword>
<protein>
    <submittedName>
        <fullName evidence="2">Uncharacterized protein</fullName>
    </submittedName>
</protein>
<sequence length="560" mass="59989">MKRLGKFVLLLISVALIAPTLAHGADSYDEQHLASPAPAKNFQGYLLQDSAEITRFNSGFISFKVNSAQGVESITACSSLGQSGCEFTSKQFYRAILPKCDSVNTVDCITKVFAKTDDGKELDIQPAGIFADKGKYDFQGDPSQNLPTGGGAILVKIPDAPHAGGDLYLIKSEMVGVRDTNNSPTAKFLMQRMQTGIFAIAIEKGTFGFSSMSTDPKQYPTTDWLIGAPVGNPPETGKCVMSSVTECAKGFPLPQNVAFGLQFRMNNQLNGWLHGRMKAPSITLVKEAAGTQLLTVQANAIKVPLIDVWVNNDAMPAGLKNYYSGIPNWGSTTFGTKDQPLSEIALRRDGNDGNNANTMKEFVNWLPVIGDKAQGMPTAWMLKTMISFGDTKNESPCFAKSNGFAGVVSTNAAQYLDGPPSFDKNEGVLDYKVAAPHLTSTGDVFKGTYDLVMSSVVARCLYGFSQAPIGATISIVSESGEPNIATTLVREKDGFLNLAAYNFTFSSPTVRVKLTQEAAAPVVPVKPAAIKKSSITCLKGKTSKKVTAVNPVCPKGYKKK</sequence>
<dbReference type="RefSeq" id="WP_095671510.1">
    <property type="nucleotide sequence ID" value="NZ_CP016769.1"/>
</dbReference>
<keyword evidence="3" id="KW-1185">Reference proteome</keyword>
<feature type="chain" id="PRO_5042216963" evidence="1">
    <location>
        <begin position="25"/>
        <end position="560"/>
    </location>
</feature>
<accession>A0AAC9YRX7</accession>
<evidence type="ECO:0000313" key="3">
    <source>
        <dbReference type="Proteomes" id="UP000217144"/>
    </source>
</evidence>
<dbReference type="KEGG" id="plan:A1s21148_05945"/>
<gene>
    <name evidence="2" type="ORF">A1s21148_05945</name>
</gene>
<feature type="signal peptide" evidence="1">
    <location>
        <begin position="1"/>
        <end position="24"/>
    </location>
</feature>
<proteinExistence type="predicted"/>